<dbReference type="Proteomes" id="UP000019276">
    <property type="component" value="Unassembled WGS sequence"/>
</dbReference>
<accession>W7QGU4</accession>
<keyword evidence="2" id="KW-1185">Reference proteome</keyword>
<dbReference type="OrthoDB" id="9859802at2"/>
<organism evidence="1 2">
    <name type="scientific">Catenovulum agarivorans DS-2</name>
    <dbReference type="NCBI Taxonomy" id="1328313"/>
    <lineage>
        <taxon>Bacteria</taxon>
        <taxon>Pseudomonadati</taxon>
        <taxon>Pseudomonadota</taxon>
        <taxon>Gammaproteobacteria</taxon>
        <taxon>Alteromonadales</taxon>
        <taxon>Alteromonadaceae</taxon>
        <taxon>Catenovulum</taxon>
    </lineage>
</organism>
<name>W7QGU4_9ALTE</name>
<evidence type="ECO:0000313" key="1">
    <source>
        <dbReference type="EMBL" id="EWH12159.1"/>
    </source>
</evidence>
<evidence type="ECO:0000313" key="2">
    <source>
        <dbReference type="Proteomes" id="UP000019276"/>
    </source>
</evidence>
<dbReference type="EMBL" id="ARZY01000001">
    <property type="protein sequence ID" value="EWH12159.1"/>
    <property type="molecule type" value="Genomic_DNA"/>
</dbReference>
<dbReference type="RefSeq" id="WP_035012621.1">
    <property type="nucleotide sequence ID" value="NZ_ARZY01000001.1"/>
</dbReference>
<sequence>MTQWSNQFNHSQDNQFNNLVQLTPIETAQLDQTVVAKEVIKLSEFIQSINQQQRTLTASFNQHLLNYQAQYLNKPDSVVYAVAGQIRYSGEQLVLHFCQPAPPMQKFYASKLNQQQQSDFLNALKKTQMVTVYLSVDGKITAISPNSQQQCS</sequence>
<protein>
    <submittedName>
        <fullName evidence="1">Uncharacterized protein</fullName>
    </submittedName>
</protein>
<gene>
    <name evidence="1" type="ORF">DS2_00510</name>
</gene>
<dbReference type="AlphaFoldDB" id="W7QGU4"/>
<reference evidence="1 2" key="1">
    <citation type="journal article" date="2014" name="Genome Announc.">
        <title>Draft Genome Sequence of the Agar-Degrading Bacterium Catenovulum sp. Strain DS-2, Isolated from Intestines of Haliotis diversicolor.</title>
        <authorList>
            <person name="Shan D."/>
            <person name="Li X."/>
            <person name="Gu Z."/>
            <person name="Wei G."/>
            <person name="Gao Z."/>
            <person name="Shao Z."/>
        </authorList>
    </citation>
    <scope>NUCLEOTIDE SEQUENCE [LARGE SCALE GENOMIC DNA]</scope>
    <source>
        <strain evidence="1 2">DS-2</strain>
    </source>
</reference>
<proteinExistence type="predicted"/>
<comment type="caution">
    <text evidence="1">The sequence shown here is derived from an EMBL/GenBank/DDBJ whole genome shotgun (WGS) entry which is preliminary data.</text>
</comment>